<dbReference type="SUPFAM" id="SSF52833">
    <property type="entry name" value="Thioredoxin-like"/>
    <property type="match status" value="1"/>
</dbReference>
<accession>A0A7V7FY70</accession>
<name>A0A7V7FY70_9GAMM</name>
<dbReference type="InterPro" id="IPR036249">
    <property type="entry name" value="Thioredoxin-like_sf"/>
</dbReference>
<dbReference type="EMBL" id="VTPY01000005">
    <property type="protein sequence ID" value="KAA0011280.1"/>
    <property type="molecule type" value="Genomic_DNA"/>
</dbReference>
<dbReference type="Pfam" id="PF05768">
    <property type="entry name" value="Glrx-like"/>
    <property type="match status" value="1"/>
</dbReference>
<comment type="caution">
    <text evidence="2">The sequence shown here is derived from an EMBL/GenBank/DDBJ whole genome shotgun (WGS) entry which is preliminary data.</text>
</comment>
<reference evidence="2 3" key="1">
    <citation type="submission" date="2019-08" db="EMBL/GenBank/DDBJ databases">
        <title>Bioinformatics analysis of the strain L3 and L5.</title>
        <authorList>
            <person name="Li X."/>
        </authorList>
    </citation>
    <scope>NUCLEOTIDE SEQUENCE [LARGE SCALE GENOMIC DNA]</scope>
    <source>
        <strain evidence="2 3">L5</strain>
    </source>
</reference>
<feature type="region of interest" description="Disordered" evidence="1">
    <location>
        <begin position="86"/>
        <end position="119"/>
    </location>
</feature>
<dbReference type="InterPro" id="IPR008554">
    <property type="entry name" value="Glutaredoxin-like"/>
</dbReference>
<protein>
    <submittedName>
        <fullName evidence="2">Glutaredoxin family protein</fullName>
    </submittedName>
</protein>
<keyword evidence="3" id="KW-1185">Reference proteome</keyword>
<evidence type="ECO:0000313" key="3">
    <source>
        <dbReference type="Proteomes" id="UP000486760"/>
    </source>
</evidence>
<dbReference type="RefSeq" id="WP_149329020.1">
    <property type="nucleotide sequence ID" value="NZ_VTPY01000005.1"/>
</dbReference>
<gene>
    <name evidence="2" type="ORF">F0A17_14275</name>
</gene>
<organism evidence="2 3">
    <name type="scientific">Billgrantia pellis</name>
    <dbReference type="NCBI Taxonomy" id="2606936"/>
    <lineage>
        <taxon>Bacteria</taxon>
        <taxon>Pseudomonadati</taxon>
        <taxon>Pseudomonadota</taxon>
        <taxon>Gammaproteobacteria</taxon>
        <taxon>Oceanospirillales</taxon>
        <taxon>Halomonadaceae</taxon>
        <taxon>Billgrantia</taxon>
    </lineage>
</organism>
<dbReference type="AlphaFoldDB" id="A0A7V7FY70"/>
<sequence>MTHLTLYTTLGCHLCEQLEVLLQRLHRGEYELRRIEISEDEGLLARYGVRIPVLADEAGEELDMGFEASRLATWLAERNRLDEGAWQQLNTGESDPLDQGEKKADGALNWRPGGRRYLA</sequence>
<evidence type="ECO:0000313" key="2">
    <source>
        <dbReference type="EMBL" id="KAA0011280.1"/>
    </source>
</evidence>
<dbReference type="Gene3D" id="3.40.30.10">
    <property type="entry name" value="Glutaredoxin"/>
    <property type="match status" value="1"/>
</dbReference>
<proteinExistence type="predicted"/>
<dbReference type="Proteomes" id="UP000486760">
    <property type="component" value="Unassembled WGS sequence"/>
</dbReference>
<evidence type="ECO:0000256" key="1">
    <source>
        <dbReference type="SAM" id="MobiDB-lite"/>
    </source>
</evidence>